<dbReference type="GO" id="GO:0016020">
    <property type="term" value="C:membrane"/>
    <property type="evidence" value="ECO:0007669"/>
    <property type="project" value="UniProtKB-SubCell"/>
</dbReference>
<protein>
    <recommendedName>
        <fullName evidence="10">Aquaporin</fullName>
    </recommendedName>
</protein>
<evidence type="ECO:0008006" key="10">
    <source>
        <dbReference type="Google" id="ProtNLM"/>
    </source>
</evidence>
<dbReference type="Proteomes" id="UP000655225">
    <property type="component" value="Unassembled WGS sequence"/>
</dbReference>
<dbReference type="Pfam" id="PF00230">
    <property type="entry name" value="MIP"/>
    <property type="match status" value="1"/>
</dbReference>
<comment type="similarity">
    <text evidence="6">Belongs to the MIP/aquaporin (TC 1.A.8) family.</text>
</comment>
<dbReference type="OrthoDB" id="3222at2759"/>
<dbReference type="PROSITE" id="PS00221">
    <property type="entry name" value="MIP"/>
    <property type="match status" value="1"/>
</dbReference>
<dbReference type="PRINTS" id="PR00783">
    <property type="entry name" value="MINTRINSICP"/>
</dbReference>
<keyword evidence="3 6" id="KW-0812">Transmembrane</keyword>
<evidence type="ECO:0000256" key="4">
    <source>
        <dbReference type="ARBA" id="ARBA00022989"/>
    </source>
</evidence>
<comment type="subcellular location">
    <subcellularLocation>
        <location evidence="1">Membrane</location>
        <topology evidence="1">Multi-pass membrane protein</topology>
    </subcellularLocation>
</comment>
<name>A0A834ZGC0_TETSI</name>
<evidence type="ECO:0000256" key="5">
    <source>
        <dbReference type="ARBA" id="ARBA00023136"/>
    </source>
</evidence>
<dbReference type="PANTHER" id="PTHR45724">
    <property type="entry name" value="AQUAPORIN NIP2-1"/>
    <property type="match status" value="1"/>
</dbReference>
<dbReference type="AlphaFoldDB" id="A0A834ZGC0"/>
<accession>A0A834ZGC0</accession>
<organism evidence="8 9">
    <name type="scientific">Tetracentron sinense</name>
    <name type="common">Spur-leaf</name>
    <dbReference type="NCBI Taxonomy" id="13715"/>
    <lineage>
        <taxon>Eukaryota</taxon>
        <taxon>Viridiplantae</taxon>
        <taxon>Streptophyta</taxon>
        <taxon>Embryophyta</taxon>
        <taxon>Tracheophyta</taxon>
        <taxon>Spermatophyta</taxon>
        <taxon>Magnoliopsida</taxon>
        <taxon>Trochodendrales</taxon>
        <taxon>Trochodendraceae</taxon>
        <taxon>Tetracentron</taxon>
    </lineage>
</organism>
<reference evidence="8 9" key="1">
    <citation type="submission" date="2020-04" db="EMBL/GenBank/DDBJ databases">
        <title>Plant Genome Project.</title>
        <authorList>
            <person name="Zhang R.-G."/>
        </authorList>
    </citation>
    <scope>NUCLEOTIDE SEQUENCE [LARGE SCALE GENOMIC DNA]</scope>
    <source>
        <strain evidence="8">YNK0</strain>
        <tissue evidence="8">Leaf</tissue>
    </source>
</reference>
<dbReference type="PANTHER" id="PTHR45724:SF21">
    <property type="entry name" value="MAJOR INTRINSIC PROTEIN"/>
    <property type="match status" value="1"/>
</dbReference>
<dbReference type="InterPro" id="IPR034294">
    <property type="entry name" value="Aquaporin_transptr"/>
</dbReference>
<dbReference type="GO" id="GO:0015267">
    <property type="term" value="F:channel activity"/>
    <property type="evidence" value="ECO:0007669"/>
    <property type="project" value="InterPro"/>
</dbReference>
<dbReference type="EMBL" id="JABCRI010000006">
    <property type="protein sequence ID" value="KAF8404603.1"/>
    <property type="molecule type" value="Genomic_DNA"/>
</dbReference>
<proteinExistence type="inferred from homology"/>
<evidence type="ECO:0000313" key="8">
    <source>
        <dbReference type="EMBL" id="KAF8404603.1"/>
    </source>
</evidence>
<sequence length="213" mass="22760">MVEEKTSPSQEFTVDVIVSPTNAHKILAEFMGTYIIIFVGCGSILADKRYRLTIMGIAVAWGLAVMVMIYSLGHISGAHFNPAITVAFAVSRACLCCISVAGFNSCNLYTLNVLFNVRVDIRATVTQYLGPTTSLEALTWEFMISFVNFDINELSGVAVGSAVLFNGLIAGSTTGASMNPARSIGPAIVSGEYHRLWVYNVAPTLGTMAATSI</sequence>
<comment type="caution">
    <text evidence="8">The sequence shown here is derived from an EMBL/GenBank/DDBJ whole genome shotgun (WGS) entry which is preliminary data.</text>
</comment>
<keyword evidence="4 7" id="KW-1133">Transmembrane helix</keyword>
<evidence type="ECO:0000256" key="2">
    <source>
        <dbReference type="ARBA" id="ARBA00022448"/>
    </source>
</evidence>
<dbReference type="InterPro" id="IPR023271">
    <property type="entry name" value="Aquaporin-like"/>
</dbReference>
<evidence type="ECO:0000256" key="7">
    <source>
        <dbReference type="SAM" id="Phobius"/>
    </source>
</evidence>
<keyword evidence="5 7" id="KW-0472">Membrane</keyword>
<evidence type="ECO:0000256" key="3">
    <source>
        <dbReference type="ARBA" id="ARBA00022692"/>
    </source>
</evidence>
<gene>
    <name evidence="8" type="ORF">HHK36_009490</name>
</gene>
<evidence type="ECO:0000256" key="6">
    <source>
        <dbReference type="RuleBase" id="RU000477"/>
    </source>
</evidence>
<keyword evidence="9" id="KW-1185">Reference proteome</keyword>
<dbReference type="OMA" id="TIAFAIQ"/>
<evidence type="ECO:0000256" key="1">
    <source>
        <dbReference type="ARBA" id="ARBA00004141"/>
    </source>
</evidence>
<feature type="transmembrane region" description="Helical" evidence="7">
    <location>
        <begin position="84"/>
        <end position="103"/>
    </location>
</feature>
<feature type="transmembrane region" description="Helical" evidence="7">
    <location>
        <begin position="26"/>
        <end position="45"/>
    </location>
</feature>
<dbReference type="SUPFAM" id="SSF81338">
    <property type="entry name" value="Aquaporin-like"/>
    <property type="match status" value="1"/>
</dbReference>
<evidence type="ECO:0000313" key="9">
    <source>
        <dbReference type="Proteomes" id="UP000655225"/>
    </source>
</evidence>
<feature type="transmembrane region" description="Helical" evidence="7">
    <location>
        <begin position="52"/>
        <end position="72"/>
    </location>
</feature>
<keyword evidence="2 6" id="KW-0813">Transport</keyword>
<dbReference type="Gene3D" id="1.20.1080.10">
    <property type="entry name" value="Glycerol uptake facilitator protein"/>
    <property type="match status" value="1"/>
</dbReference>
<dbReference type="InterPro" id="IPR000425">
    <property type="entry name" value="MIP"/>
</dbReference>
<dbReference type="InterPro" id="IPR022357">
    <property type="entry name" value="MIP_CS"/>
</dbReference>